<dbReference type="NCBIfam" id="NF002614">
    <property type="entry name" value="PRK02265.1"/>
    <property type="match status" value="1"/>
</dbReference>
<dbReference type="InterPro" id="IPR010451">
    <property type="entry name" value="Acetoacetate_decarboxylase"/>
</dbReference>
<accession>A0ABQ6CV70</accession>
<dbReference type="Gene3D" id="2.40.400.10">
    <property type="entry name" value="Acetoacetate decarboxylase-like"/>
    <property type="match status" value="1"/>
</dbReference>
<comment type="caution">
    <text evidence="1">The sequence shown here is derived from an EMBL/GenBank/DDBJ whole genome shotgun (WGS) entry which is preliminary data.</text>
</comment>
<gene>
    <name evidence="1" type="primary">adc_2</name>
    <name evidence="1" type="ORF">GCM10007874_65180</name>
</gene>
<name>A0ABQ6CV70_9HYPH</name>
<dbReference type="InterPro" id="IPR023375">
    <property type="entry name" value="ADC_dom_sf"/>
</dbReference>
<protein>
    <submittedName>
        <fullName evidence="1">Acetoacetate decarboxylase</fullName>
    </submittedName>
</protein>
<dbReference type="EMBL" id="BSPC01000075">
    <property type="protein sequence ID" value="GLS23497.1"/>
    <property type="molecule type" value="Genomic_DNA"/>
</dbReference>
<organism evidence="1 2">
    <name type="scientific">Labrys miyagiensis</name>
    <dbReference type="NCBI Taxonomy" id="346912"/>
    <lineage>
        <taxon>Bacteria</taxon>
        <taxon>Pseudomonadati</taxon>
        <taxon>Pseudomonadota</taxon>
        <taxon>Alphaproteobacteria</taxon>
        <taxon>Hyphomicrobiales</taxon>
        <taxon>Xanthobacteraceae</taxon>
        <taxon>Labrys</taxon>
    </lineage>
</organism>
<proteinExistence type="predicted"/>
<keyword evidence="2" id="KW-1185">Reference proteome</keyword>
<dbReference type="SUPFAM" id="SSF160104">
    <property type="entry name" value="Acetoacetate decarboxylase-like"/>
    <property type="match status" value="1"/>
</dbReference>
<evidence type="ECO:0000313" key="2">
    <source>
        <dbReference type="Proteomes" id="UP001156882"/>
    </source>
</evidence>
<sequence length="266" mass="29277">MKDLRRGGLDRLTIEDIVAPGFSTPWDAPMVPSFPFTFRNVEVLTLVWRTTEAAVARLLPPPLEPTSDAVLAHIYRMNDVEWLGAYGECNVSIGCRLPGTDIAGSYSPYLFLSSDVGVVHGREVHGQPKKLGNPKLEVRGDLVVGVVERNGIDILTGTLPTKQQTDSLESLNRHFDFAQNINLKAVDHIDGRPAIRQLTARRLSGVTVHECWGGPNTVELRPNAQAPIHRLPVVDMLDGLHWRADFTLVPGRIIHDYLDGSGDGGR</sequence>
<evidence type="ECO:0000313" key="1">
    <source>
        <dbReference type="EMBL" id="GLS23497.1"/>
    </source>
</evidence>
<dbReference type="RefSeq" id="WP_284316430.1">
    <property type="nucleotide sequence ID" value="NZ_BSPC01000075.1"/>
</dbReference>
<reference evidence="2" key="1">
    <citation type="journal article" date="2019" name="Int. J. Syst. Evol. Microbiol.">
        <title>The Global Catalogue of Microorganisms (GCM) 10K type strain sequencing project: providing services to taxonomists for standard genome sequencing and annotation.</title>
        <authorList>
            <consortium name="The Broad Institute Genomics Platform"/>
            <consortium name="The Broad Institute Genome Sequencing Center for Infectious Disease"/>
            <person name="Wu L."/>
            <person name="Ma J."/>
        </authorList>
    </citation>
    <scope>NUCLEOTIDE SEQUENCE [LARGE SCALE GENOMIC DNA]</scope>
    <source>
        <strain evidence="2">NBRC 101365</strain>
    </source>
</reference>
<dbReference type="Proteomes" id="UP001156882">
    <property type="component" value="Unassembled WGS sequence"/>
</dbReference>
<dbReference type="Pfam" id="PF06314">
    <property type="entry name" value="ADC"/>
    <property type="match status" value="1"/>
</dbReference>